<dbReference type="Proteomes" id="UP000323632">
    <property type="component" value="Unassembled WGS sequence"/>
</dbReference>
<evidence type="ECO:0000259" key="1">
    <source>
        <dbReference type="Pfam" id="PF01471"/>
    </source>
</evidence>
<sequence length="274" mass="31057">MNGVLKRGSKGELVQLMQEMLKKSGYTISTDGDFGSGTEKAVFDFQKKNNLKVDGIVGSKTWILMQEQSSKIKKAETSVAINQFLSEQDFIAFADKYNLEIAAIKAVHEVESNGRGFLNGKIKILFEGHVFWKELQKRNINPVPLQKGNEDILYKSYFSPNPYYRLDQYTRLNKALGINAEAAYCAASYGLFQVMGFHYNAMQFATAKDFVDFLSIDEANQLEIFGRFLIANKLLQSLKDHNWARFASGYNGPGYKTNKYDTKLAAAYAKYKKM</sequence>
<dbReference type="RefSeq" id="WP_150033232.1">
    <property type="nucleotide sequence ID" value="NZ_VWSH01000003.1"/>
</dbReference>
<dbReference type="InterPro" id="IPR036366">
    <property type="entry name" value="PGBDSf"/>
</dbReference>
<dbReference type="InterPro" id="IPR002477">
    <property type="entry name" value="Peptidoglycan-bd-like"/>
</dbReference>
<name>A0A5M6CJE9_9BACT</name>
<dbReference type="Pfam" id="PF01471">
    <property type="entry name" value="PG_binding_1"/>
    <property type="match status" value="1"/>
</dbReference>
<proteinExistence type="predicted"/>
<evidence type="ECO:0000313" key="3">
    <source>
        <dbReference type="EMBL" id="KAA5533485.1"/>
    </source>
</evidence>
<accession>A0A5M6CJE9</accession>
<feature type="domain" description="N-acetylmuramidase" evidence="2">
    <location>
        <begin position="101"/>
        <end position="272"/>
    </location>
</feature>
<evidence type="ECO:0000313" key="4">
    <source>
        <dbReference type="Proteomes" id="UP000323632"/>
    </source>
</evidence>
<dbReference type="AlphaFoldDB" id="A0A5M6CJE9"/>
<protein>
    <submittedName>
        <fullName evidence="3">DUF3380 domain-containing protein</fullName>
    </submittedName>
</protein>
<keyword evidence="4" id="KW-1185">Reference proteome</keyword>
<dbReference type="InterPro" id="IPR024408">
    <property type="entry name" value="Muramidase"/>
</dbReference>
<reference evidence="3 4" key="1">
    <citation type="submission" date="2019-09" db="EMBL/GenBank/DDBJ databases">
        <title>Genome sequence and assembly of Taibaiella sp.</title>
        <authorList>
            <person name="Chhetri G."/>
        </authorList>
    </citation>
    <scope>NUCLEOTIDE SEQUENCE [LARGE SCALE GENOMIC DNA]</scope>
    <source>
        <strain evidence="3 4">KVB11</strain>
    </source>
</reference>
<dbReference type="InterPro" id="IPR036365">
    <property type="entry name" value="PGBD-like_sf"/>
</dbReference>
<gene>
    <name evidence="3" type="ORF">F0919_13165</name>
</gene>
<organism evidence="3 4">
    <name type="scientific">Taibaiella lutea</name>
    <dbReference type="NCBI Taxonomy" id="2608001"/>
    <lineage>
        <taxon>Bacteria</taxon>
        <taxon>Pseudomonadati</taxon>
        <taxon>Bacteroidota</taxon>
        <taxon>Chitinophagia</taxon>
        <taxon>Chitinophagales</taxon>
        <taxon>Chitinophagaceae</taxon>
        <taxon>Taibaiella</taxon>
    </lineage>
</organism>
<evidence type="ECO:0000259" key="2">
    <source>
        <dbReference type="Pfam" id="PF11860"/>
    </source>
</evidence>
<dbReference type="EMBL" id="VWSH01000003">
    <property type="protein sequence ID" value="KAA5533485.1"/>
    <property type="molecule type" value="Genomic_DNA"/>
</dbReference>
<dbReference type="Pfam" id="PF11860">
    <property type="entry name" value="Muramidase"/>
    <property type="match status" value="1"/>
</dbReference>
<comment type="caution">
    <text evidence="3">The sequence shown here is derived from an EMBL/GenBank/DDBJ whole genome shotgun (WGS) entry which is preliminary data.</text>
</comment>
<feature type="domain" description="Peptidoglycan binding-like" evidence="1">
    <location>
        <begin position="11"/>
        <end position="64"/>
    </location>
</feature>
<dbReference type="Gene3D" id="1.10.101.10">
    <property type="entry name" value="PGBD-like superfamily/PGBD"/>
    <property type="match status" value="1"/>
</dbReference>
<dbReference type="SUPFAM" id="SSF47090">
    <property type="entry name" value="PGBD-like"/>
    <property type="match status" value="1"/>
</dbReference>